<proteinExistence type="predicted"/>
<gene>
    <name evidence="3" type="ORF">SAMN05421720_101477</name>
</gene>
<dbReference type="Gene3D" id="3.40.50.150">
    <property type="entry name" value="Vaccinia Virus protein VP39"/>
    <property type="match status" value="1"/>
</dbReference>
<evidence type="ECO:0000256" key="1">
    <source>
        <dbReference type="ARBA" id="ARBA00022603"/>
    </source>
</evidence>
<reference evidence="3 4" key="1">
    <citation type="submission" date="2016-10" db="EMBL/GenBank/DDBJ databases">
        <authorList>
            <person name="de Groot N.N."/>
        </authorList>
    </citation>
    <scope>NUCLEOTIDE SEQUENCE [LARGE SCALE GENOMIC DNA]</scope>
    <source>
        <strain evidence="3 4">ATCC 700224</strain>
    </source>
</reference>
<evidence type="ECO:0000313" key="4">
    <source>
        <dbReference type="Proteomes" id="UP000199412"/>
    </source>
</evidence>
<dbReference type="InterPro" id="IPR050078">
    <property type="entry name" value="Ribosomal_L11_MeTrfase_PrmA"/>
</dbReference>
<organism evidence="3 4">
    <name type="scientific">Rhodospira trueperi</name>
    <dbReference type="NCBI Taxonomy" id="69960"/>
    <lineage>
        <taxon>Bacteria</taxon>
        <taxon>Pseudomonadati</taxon>
        <taxon>Pseudomonadota</taxon>
        <taxon>Alphaproteobacteria</taxon>
        <taxon>Rhodospirillales</taxon>
        <taxon>Rhodospirillaceae</taxon>
        <taxon>Rhodospira</taxon>
    </lineage>
</organism>
<evidence type="ECO:0000256" key="2">
    <source>
        <dbReference type="ARBA" id="ARBA00022679"/>
    </source>
</evidence>
<keyword evidence="2" id="KW-0808">Transferase</keyword>
<dbReference type="Proteomes" id="UP000199412">
    <property type="component" value="Unassembled WGS sequence"/>
</dbReference>
<dbReference type="PANTHER" id="PTHR43648">
    <property type="entry name" value="ELECTRON TRANSFER FLAVOPROTEIN BETA SUBUNIT LYSINE METHYLTRANSFERASE"/>
    <property type="match status" value="1"/>
</dbReference>
<dbReference type="OrthoDB" id="9794615at2"/>
<dbReference type="EMBL" id="FNAP01000001">
    <property type="protein sequence ID" value="SDD76648.1"/>
    <property type="molecule type" value="Genomic_DNA"/>
</dbReference>
<dbReference type="SUPFAM" id="SSF53335">
    <property type="entry name" value="S-adenosyl-L-methionine-dependent methyltransferases"/>
    <property type="match status" value="1"/>
</dbReference>
<evidence type="ECO:0000313" key="3">
    <source>
        <dbReference type="EMBL" id="SDD76648.1"/>
    </source>
</evidence>
<dbReference type="GO" id="GO:0032259">
    <property type="term" value="P:methylation"/>
    <property type="evidence" value="ECO:0007669"/>
    <property type="project" value="UniProtKB-KW"/>
</dbReference>
<keyword evidence="1" id="KW-0489">Methyltransferase</keyword>
<sequence>MSLDEAERGPFIQAHTAVATAPLVPEVRLHLATEITPLWQASEDLLRKTGVPPPFWAFAWPGSQALARYVLDHPDTVRGRTVLDFAAGCGVAGLAAARAGAASVTCVDIDPMALEAVTMNAALNGLGGTVATACADLTSDESGGGEGAWGVILAGDVCYEKPMAERVTRFLTRQARADALVLLADPGRAYLTREGMETVARFAVPTTLELEDRTLRETTVLRLLRPSNREQEGA</sequence>
<dbReference type="GO" id="GO:0016279">
    <property type="term" value="F:protein-lysine N-methyltransferase activity"/>
    <property type="evidence" value="ECO:0007669"/>
    <property type="project" value="TreeGrafter"/>
</dbReference>
<dbReference type="Pfam" id="PF06325">
    <property type="entry name" value="PrmA"/>
    <property type="match status" value="1"/>
</dbReference>
<accession>A0A1G6XEN3</accession>
<keyword evidence="4" id="KW-1185">Reference proteome</keyword>
<dbReference type="AlphaFoldDB" id="A0A1G6XEN3"/>
<dbReference type="PANTHER" id="PTHR43648:SF1">
    <property type="entry name" value="ELECTRON TRANSFER FLAVOPROTEIN BETA SUBUNIT LYSINE METHYLTRANSFERASE"/>
    <property type="match status" value="1"/>
</dbReference>
<protein>
    <submittedName>
        <fullName evidence="3">Predicted nicotinamide N-methyase</fullName>
    </submittedName>
</protein>
<dbReference type="InterPro" id="IPR029063">
    <property type="entry name" value="SAM-dependent_MTases_sf"/>
</dbReference>
<dbReference type="STRING" id="69960.SAMN05421720_101477"/>
<name>A0A1G6XEN3_9PROT</name>